<evidence type="ECO:0000256" key="2">
    <source>
        <dbReference type="ARBA" id="ARBA00009773"/>
    </source>
</evidence>
<comment type="caution">
    <text evidence="7">The sequence shown here is derived from an EMBL/GenBank/DDBJ whole genome shotgun (WGS) entry which is preliminary data.</text>
</comment>
<evidence type="ECO:0000256" key="3">
    <source>
        <dbReference type="ARBA" id="ARBA00022692"/>
    </source>
</evidence>
<feature type="transmembrane region" description="Helical" evidence="6">
    <location>
        <begin position="277"/>
        <end position="299"/>
    </location>
</feature>
<evidence type="ECO:0000256" key="5">
    <source>
        <dbReference type="ARBA" id="ARBA00023136"/>
    </source>
</evidence>
<dbReference type="Pfam" id="PF01594">
    <property type="entry name" value="AI-2E_transport"/>
    <property type="match status" value="1"/>
</dbReference>
<gene>
    <name evidence="7" type="ORF">F9B74_05385</name>
</gene>
<dbReference type="RefSeq" id="WP_163764353.1">
    <property type="nucleotide sequence ID" value="NZ_JAAGYR010000008.1"/>
</dbReference>
<feature type="transmembrane region" description="Helical" evidence="6">
    <location>
        <begin position="217"/>
        <end position="236"/>
    </location>
</feature>
<feature type="transmembrane region" description="Helical" evidence="6">
    <location>
        <begin position="311"/>
        <end position="341"/>
    </location>
</feature>
<comment type="subcellular location">
    <subcellularLocation>
        <location evidence="1">Membrane</location>
        <topology evidence="1">Multi-pass membrane protein</topology>
    </subcellularLocation>
</comment>
<evidence type="ECO:0000313" key="7">
    <source>
        <dbReference type="EMBL" id="NEN75759.1"/>
    </source>
</evidence>
<evidence type="ECO:0000256" key="6">
    <source>
        <dbReference type="SAM" id="Phobius"/>
    </source>
</evidence>
<comment type="similarity">
    <text evidence="2">Belongs to the autoinducer-2 exporter (AI-2E) (TC 2.A.86) family.</text>
</comment>
<dbReference type="PANTHER" id="PTHR21716:SF4">
    <property type="entry name" value="TRANSMEMBRANE PROTEIN 245"/>
    <property type="match status" value="1"/>
</dbReference>
<organism evidence="7 8">
    <name type="scientific">Pelistega ratti</name>
    <dbReference type="NCBI Taxonomy" id="2652177"/>
    <lineage>
        <taxon>Bacteria</taxon>
        <taxon>Pseudomonadati</taxon>
        <taxon>Pseudomonadota</taxon>
        <taxon>Betaproteobacteria</taxon>
        <taxon>Burkholderiales</taxon>
        <taxon>Alcaligenaceae</taxon>
        <taxon>Pelistega</taxon>
    </lineage>
</organism>
<dbReference type="Proteomes" id="UP000477651">
    <property type="component" value="Unassembled WGS sequence"/>
</dbReference>
<keyword evidence="3 6" id="KW-0812">Transmembrane</keyword>
<reference evidence="7 8" key="1">
    <citation type="submission" date="2020-02" db="EMBL/GenBank/DDBJ databases">
        <title>Pelistega sp. NLN82 were isolated from wild rodents of the Hainan Island.</title>
        <authorList>
            <person name="Niu N."/>
            <person name="Zhou J."/>
        </authorList>
    </citation>
    <scope>NUCLEOTIDE SEQUENCE [LARGE SCALE GENOMIC DNA]</scope>
    <source>
        <strain evidence="7 8">NLN82</strain>
    </source>
</reference>
<feature type="transmembrane region" description="Helical" evidence="6">
    <location>
        <begin position="61"/>
        <end position="85"/>
    </location>
</feature>
<evidence type="ECO:0000256" key="4">
    <source>
        <dbReference type="ARBA" id="ARBA00022989"/>
    </source>
</evidence>
<feature type="transmembrane region" description="Helical" evidence="6">
    <location>
        <begin position="160"/>
        <end position="177"/>
    </location>
</feature>
<dbReference type="GO" id="GO:0016020">
    <property type="term" value="C:membrane"/>
    <property type="evidence" value="ECO:0007669"/>
    <property type="project" value="UniProtKB-SubCell"/>
</dbReference>
<protein>
    <submittedName>
        <fullName evidence="7">AI-2E family transporter</fullName>
    </submittedName>
</protein>
<dbReference type="InterPro" id="IPR002549">
    <property type="entry name" value="AI-2E-like"/>
</dbReference>
<keyword evidence="8" id="KW-1185">Reference proteome</keyword>
<evidence type="ECO:0000256" key="1">
    <source>
        <dbReference type="ARBA" id="ARBA00004141"/>
    </source>
</evidence>
<proteinExistence type="inferred from homology"/>
<feature type="transmembrane region" description="Helical" evidence="6">
    <location>
        <begin position="33"/>
        <end position="49"/>
    </location>
</feature>
<feature type="transmembrane region" description="Helical" evidence="6">
    <location>
        <begin position="242"/>
        <end position="270"/>
    </location>
</feature>
<dbReference type="AlphaFoldDB" id="A0A6L9Y5U2"/>
<keyword evidence="5 6" id="KW-0472">Membrane</keyword>
<sequence length="374" mass="41871">MQNTNRVFYAFYISFLLLISVGFLYLLYPFFSAIFWGIIFAILFQPIYRKILKKMPKRHNLAALLTLLLTFLIAIIPLSLITTALTKEVLDLYNRVQSGELNLGVYADHIFDNLPVFAKEILERYQINDMFSLREKLMVFFNNASRLLANEFVQLSQNTFSFLITMGVMIYLLFFLIRDGSLINRQVHRLIPLSNAHKLHLFDKFITVIRATVKGNFLVAIVQGALGGAIFAFLGIKGALLWGVIMAFLSLLPAVGAAIIWFPVAVYFLVTGAYWEGGILIAYGVCVIGLADNILRPILVGKDTKLPDYLILISTLGGISVFGINGFVIGPLLAALFLAFWDELPNATALLNDIETQTTQPPEIELSKVSDKQS</sequence>
<name>A0A6L9Y5U2_9BURK</name>
<keyword evidence="4 6" id="KW-1133">Transmembrane helix</keyword>
<dbReference type="EMBL" id="JAAGYR010000008">
    <property type="protein sequence ID" value="NEN75759.1"/>
    <property type="molecule type" value="Genomic_DNA"/>
</dbReference>
<evidence type="ECO:0000313" key="8">
    <source>
        <dbReference type="Proteomes" id="UP000477651"/>
    </source>
</evidence>
<accession>A0A6L9Y5U2</accession>
<dbReference type="PANTHER" id="PTHR21716">
    <property type="entry name" value="TRANSMEMBRANE PROTEIN"/>
    <property type="match status" value="1"/>
</dbReference>
<feature type="transmembrane region" description="Helical" evidence="6">
    <location>
        <begin position="7"/>
        <end position="27"/>
    </location>
</feature>